<dbReference type="PROSITE" id="PS00211">
    <property type="entry name" value="ABC_TRANSPORTER_1"/>
    <property type="match status" value="1"/>
</dbReference>
<dbReference type="GO" id="GO:0016887">
    <property type="term" value="F:ATP hydrolysis activity"/>
    <property type="evidence" value="ECO:0007669"/>
    <property type="project" value="InterPro"/>
</dbReference>
<dbReference type="SUPFAM" id="SSF52540">
    <property type="entry name" value="P-loop containing nucleoside triphosphate hydrolases"/>
    <property type="match status" value="1"/>
</dbReference>
<dbReference type="EMBL" id="FLTX01000040">
    <property type="protein sequence ID" value="SBV51901.1"/>
    <property type="molecule type" value="Genomic_DNA"/>
</dbReference>
<dbReference type="PANTHER" id="PTHR42734">
    <property type="entry name" value="METAL TRANSPORT SYSTEM ATP-BINDING PROTEIN TM_0124-RELATED"/>
    <property type="match status" value="1"/>
</dbReference>
<organism evidence="7 8">
    <name type="scientific">Xanthomonas bromi</name>
    <dbReference type="NCBI Taxonomy" id="56449"/>
    <lineage>
        <taxon>Bacteria</taxon>
        <taxon>Pseudomonadati</taxon>
        <taxon>Pseudomonadota</taxon>
        <taxon>Gammaproteobacteria</taxon>
        <taxon>Lysobacterales</taxon>
        <taxon>Lysobacteraceae</taxon>
        <taxon>Xanthomonas</taxon>
    </lineage>
</organism>
<evidence type="ECO:0000256" key="1">
    <source>
        <dbReference type="ARBA" id="ARBA00005417"/>
    </source>
</evidence>
<dbReference type="Pfam" id="PF00005">
    <property type="entry name" value="ABC_tran"/>
    <property type="match status" value="1"/>
</dbReference>
<reference evidence="6 9" key="2">
    <citation type="submission" date="2016-08" db="EMBL/GenBank/DDBJ databases">
        <title>Evolution of the type three secretion system and type three effector repertoires in Xanthomonas.</title>
        <authorList>
            <person name="Merda D."/>
            <person name="Briand M."/>
            <person name="Bosis E."/>
            <person name="Rousseau C."/>
            <person name="Portier P."/>
            <person name="Jacques M.-A."/>
            <person name="Fischer-Le Saux M."/>
        </authorList>
    </citation>
    <scope>NUCLEOTIDE SEQUENCE [LARGE SCALE GENOMIC DNA]</scope>
    <source>
        <strain evidence="6 9">CFBP1976</strain>
    </source>
</reference>
<keyword evidence="4 7" id="KW-0067">ATP-binding</keyword>
<feature type="domain" description="ABC transporter" evidence="5">
    <location>
        <begin position="8"/>
        <end position="232"/>
    </location>
</feature>
<dbReference type="SMART" id="SM00382">
    <property type="entry name" value="AAA"/>
    <property type="match status" value="1"/>
</dbReference>
<dbReference type="STRING" id="56449.XBLMG947_2691"/>
<dbReference type="InterPro" id="IPR017871">
    <property type="entry name" value="ABC_transporter-like_CS"/>
</dbReference>
<evidence type="ECO:0000313" key="8">
    <source>
        <dbReference type="Proteomes" id="UP000092503"/>
    </source>
</evidence>
<dbReference type="Proteomes" id="UP000092503">
    <property type="component" value="Unassembled WGS sequence"/>
</dbReference>
<name>A0A1C3NNE3_9XANT</name>
<dbReference type="AlphaFoldDB" id="A0A1C3NNE3"/>
<dbReference type="PROSITE" id="PS50893">
    <property type="entry name" value="ABC_TRANSPORTER_2"/>
    <property type="match status" value="1"/>
</dbReference>
<evidence type="ECO:0000313" key="9">
    <source>
        <dbReference type="Proteomes" id="UP000239710"/>
    </source>
</evidence>
<dbReference type="EMBL" id="MDCE01000015">
    <property type="protein sequence ID" value="PPV06515.1"/>
    <property type="molecule type" value="Genomic_DNA"/>
</dbReference>
<protein>
    <submittedName>
        <fullName evidence="6 7">ABC transporter ATP-binding protein</fullName>
    </submittedName>
</protein>
<dbReference type="Proteomes" id="UP000239710">
    <property type="component" value="Unassembled WGS sequence"/>
</dbReference>
<comment type="similarity">
    <text evidence="1">Belongs to the ABC transporter superfamily.</text>
</comment>
<gene>
    <name evidence="7" type="ORF">XBLMG947_2691</name>
    <name evidence="6" type="ORF">XbrCFBP1976_12080</name>
</gene>
<dbReference type="Gene3D" id="3.40.50.300">
    <property type="entry name" value="P-loop containing nucleotide triphosphate hydrolases"/>
    <property type="match status" value="1"/>
</dbReference>
<evidence type="ECO:0000259" key="5">
    <source>
        <dbReference type="PROSITE" id="PS50893"/>
    </source>
</evidence>
<sequence>MGDVLSMLALHALSLGYGAQVTLHDLQTRLVRGSLTALVGPNGAGKTTLLQAIAGELPPLRGRIERNAGRMSWLPQRSALDTQFPIDVRGFVAMGLWRRIGALRGLGSADTTQLDQALEALGLSALAQQPIGTLSGGQLQRALFARLLLQDAELILLDEPFTAIDSHTTADLLRLVHRWHQEGRTVLAVLHDLEMVRQHFPETLLIAGRLIAHGPTCSALSPQTLEQARLAADAMSASWATPSPHGSPR</sequence>
<dbReference type="GO" id="GO:0005524">
    <property type="term" value="F:ATP binding"/>
    <property type="evidence" value="ECO:0007669"/>
    <property type="project" value="UniProtKB-KW"/>
</dbReference>
<evidence type="ECO:0000256" key="2">
    <source>
        <dbReference type="ARBA" id="ARBA00022448"/>
    </source>
</evidence>
<evidence type="ECO:0000256" key="4">
    <source>
        <dbReference type="ARBA" id="ARBA00022840"/>
    </source>
</evidence>
<dbReference type="InterPro" id="IPR003593">
    <property type="entry name" value="AAA+_ATPase"/>
</dbReference>
<reference evidence="7 8" key="1">
    <citation type="submission" date="2016-06" db="EMBL/GenBank/DDBJ databases">
        <authorList>
            <person name="Kjaerup R.B."/>
            <person name="Dalgaard T.S."/>
            <person name="Juul-Madsen H.R."/>
        </authorList>
    </citation>
    <scope>NUCLEOTIDE SEQUENCE [LARGE SCALE GENOMIC DNA]</scope>
    <source>
        <strain evidence="7">LMG947</strain>
    </source>
</reference>
<keyword evidence="3" id="KW-0547">Nucleotide-binding</keyword>
<dbReference type="PANTHER" id="PTHR42734:SF5">
    <property type="entry name" value="IRON TRANSPORT SYSTEM ATP-BINDING PROTEIN HI_0361-RELATED"/>
    <property type="match status" value="1"/>
</dbReference>
<evidence type="ECO:0000313" key="7">
    <source>
        <dbReference type="EMBL" id="SBV51901.1"/>
    </source>
</evidence>
<dbReference type="OrthoDB" id="5292475at2"/>
<dbReference type="RefSeq" id="WP_065469172.1">
    <property type="nucleotide sequence ID" value="NZ_FLTX01000040.1"/>
</dbReference>
<dbReference type="InterPro" id="IPR027417">
    <property type="entry name" value="P-loop_NTPase"/>
</dbReference>
<dbReference type="NCBIfam" id="NF040873">
    <property type="entry name" value="AztA"/>
    <property type="match status" value="1"/>
</dbReference>
<dbReference type="CDD" id="cd03235">
    <property type="entry name" value="ABC_Metallic_Cations"/>
    <property type="match status" value="1"/>
</dbReference>
<dbReference type="InterPro" id="IPR047748">
    <property type="entry name" value="AztA-like"/>
</dbReference>
<evidence type="ECO:0000313" key="6">
    <source>
        <dbReference type="EMBL" id="PPV06515.1"/>
    </source>
</evidence>
<dbReference type="InterPro" id="IPR050153">
    <property type="entry name" value="Metal_Ion_Import_ABC"/>
</dbReference>
<evidence type="ECO:0000256" key="3">
    <source>
        <dbReference type="ARBA" id="ARBA00022741"/>
    </source>
</evidence>
<dbReference type="InterPro" id="IPR003439">
    <property type="entry name" value="ABC_transporter-like_ATP-bd"/>
</dbReference>
<keyword evidence="9" id="KW-1185">Reference proteome</keyword>
<accession>A0A1C3NNE3</accession>
<keyword evidence="2" id="KW-0813">Transport</keyword>
<proteinExistence type="inferred from homology"/>